<dbReference type="PIRSF" id="PIRSF001338">
    <property type="entry name" value="AIR_carboxylase"/>
    <property type="match status" value="1"/>
</dbReference>
<dbReference type="EMBL" id="FNFF01000021">
    <property type="protein sequence ID" value="SDL19354.1"/>
    <property type="molecule type" value="Genomic_DNA"/>
</dbReference>
<dbReference type="Gene3D" id="3.40.50.1970">
    <property type="match status" value="1"/>
</dbReference>
<evidence type="ECO:0000256" key="6">
    <source>
        <dbReference type="SAM" id="MobiDB-lite"/>
    </source>
</evidence>
<evidence type="ECO:0000313" key="9">
    <source>
        <dbReference type="Proteomes" id="UP000199155"/>
    </source>
</evidence>
<dbReference type="PANTHER" id="PTHR23046">
    <property type="entry name" value="PHOSPHORIBOSYLAMINOIMIDAZOLE CARBOXYLASE CATALYTIC SUBUNIT"/>
    <property type="match status" value="1"/>
</dbReference>
<gene>
    <name evidence="3" type="primary">purE</name>
    <name evidence="8" type="ORF">SAMN05421806_12148</name>
</gene>
<dbReference type="UniPathway" id="UPA00074">
    <property type="reaction ID" value="UER00943"/>
</dbReference>
<dbReference type="GO" id="GO:0034023">
    <property type="term" value="F:5-(carboxyamino)imidazole ribonucleotide mutase activity"/>
    <property type="evidence" value="ECO:0007669"/>
    <property type="project" value="UniProtKB-UniRule"/>
</dbReference>
<keyword evidence="1 3" id="KW-0658">Purine biosynthesis</keyword>
<organism evidence="8 9">
    <name type="scientific">Streptomyces indicus</name>
    <dbReference type="NCBI Taxonomy" id="417292"/>
    <lineage>
        <taxon>Bacteria</taxon>
        <taxon>Bacillati</taxon>
        <taxon>Actinomycetota</taxon>
        <taxon>Actinomycetes</taxon>
        <taxon>Kitasatosporales</taxon>
        <taxon>Streptomycetaceae</taxon>
        <taxon>Streptomyces</taxon>
    </lineage>
</organism>
<dbReference type="InterPro" id="IPR024694">
    <property type="entry name" value="PurE_prokaryotes"/>
</dbReference>
<dbReference type="HAMAP" id="MF_01929">
    <property type="entry name" value="PurE_classI"/>
    <property type="match status" value="1"/>
</dbReference>
<evidence type="ECO:0000259" key="7">
    <source>
        <dbReference type="SMART" id="SM01001"/>
    </source>
</evidence>
<keyword evidence="9" id="KW-1185">Reference proteome</keyword>
<dbReference type="InterPro" id="IPR033747">
    <property type="entry name" value="PurE_ClassI"/>
</dbReference>
<dbReference type="SMART" id="SM01001">
    <property type="entry name" value="AIRC"/>
    <property type="match status" value="1"/>
</dbReference>
<accession>A0A1G9I368</accession>
<dbReference type="OrthoDB" id="9791908at2"/>
<proteinExistence type="inferred from homology"/>
<dbReference type="Pfam" id="PF00731">
    <property type="entry name" value="AIRC"/>
    <property type="match status" value="1"/>
</dbReference>
<comment type="similarity">
    <text evidence="3">Belongs to the AIR carboxylase family. Class I subfamily.</text>
</comment>
<dbReference type="EC" id="5.4.99.18" evidence="3 4"/>
<dbReference type="InterPro" id="IPR000031">
    <property type="entry name" value="PurE_dom"/>
</dbReference>
<dbReference type="STRING" id="417292.SAMN05421806_12148"/>
<sequence>MSTAPVVGIVMGSDSDWPVMEAAAQALAEFEIPYEVDVVSAHRMPREMIAYGEEAADRGLKAIIAGAGGAAHLPGMLASVTPLPVIGVPVPLKYLDGMDSLMSIVQMPAGVPVATVSVGGARNAGLLAARILAAHDAELLGRMREFQQELNDQATEKGRRLRAKAEGNKSFGFAK</sequence>
<feature type="region of interest" description="Disordered" evidence="6">
    <location>
        <begin position="153"/>
        <end position="175"/>
    </location>
</feature>
<evidence type="ECO:0000256" key="3">
    <source>
        <dbReference type="HAMAP-Rule" id="MF_01929"/>
    </source>
</evidence>
<dbReference type="NCBIfam" id="TIGR01162">
    <property type="entry name" value="purE"/>
    <property type="match status" value="1"/>
</dbReference>
<evidence type="ECO:0000256" key="5">
    <source>
        <dbReference type="PIRSR" id="PIRSR001338-1"/>
    </source>
</evidence>
<evidence type="ECO:0000313" key="8">
    <source>
        <dbReference type="EMBL" id="SDL19354.1"/>
    </source>
</evidence>
<dbReference type="PANTHER" id="PTHR23046:SF2">
    <property type="entry name" value="PHOSPHORIBOSYLAMINOIMIDAZOLE CARBOXYLASE"/>
    <property type="match status" value="1"/>
</dbReference>
<feature type="binding site" evidence="3 5">
    <location>
        <position position="16"/>
    </location>
    <ligand>
        <name>substrate</name>
    </ligand>
</feature>
<comment type="catalytic activity">
    <reaction evidence="3 4">
        <text>5-carboxyamino-1-(5-phospho-D-ribosyl)imidazole + H(+) = 5-amino-1-(5-phospho-D-ribosyl)imidazole-4-carboxylate</text>
        <dbReference type="Rhea" id="RHEA:13193"/>
        <dbReference type="ChEBI" id="CHEBI:15378"/>
        <dbReference type="ChEBI" id="CHEBI:58730"/>
        <dbReference type="ChEBI" id="CHEBI:77657"/>
        <dbReference type="EC" id="5.4.99.18"/>
    </reaction>
</comment>
<evidence type="ECO:0000256" key="1">
    <source>
        <dbReference type="ARBA" id="ARBA00022755"/>
    </source>
</evidence>
<dbReference type="RefSeq" id="WP_093616999.1">
    <property type="nucleotide sequence ID" value="NZ_FNFF01000021.1"/>
</dbReference>
<name>A0A1G9I368_9ACTN</name>
<dbReference type="SUPFAM" id="SSF52255">
    <property type="entry name" value="N5-CAIR mutase (phosphoribosylaminoimidazole carboxylase, PurE)"/>
    <property type="match status" value="1"/>
</dbReference>
<feature type="binding site" evidence="3 5">
    <location>
        <position position="43"/>
    </location>
    <ligand>
        <name>substrate</name>
    </ligand>
</feature>
<dbReference type="AlphaFoldDB" id="A0A1G9I368"/>
<protein>
    <recommendedName>
        <fullName evidence="3 4">N5-carboxyaminoimidazole ribonucleotide mutase</fullName>
        <shortName evidence="3 4">N5-CAIR mutase</shortName>
        <ecNumber evidence="3 4">5.4.99.18</ecNumber>
    </recommendedName>
    <alternativeName>
        <fullName evidence="3">5-(carboxyamino)imidazole ribonucleotide mutase</fullName>
    </alternativeName>
</protein>
<keyword evidence="2 3" id="KW-0413">Isomerase</keyword>
<dbReference type="GO" id="GO:0006189">
    <property type="term" value="P:'de novo' IMP biosynthetic process"/>
    <property type="evidence" value="ECO:0007669"/>
    <property type="project" value="UniProtKB-UniRule"/>
</dbReference>
<evidence type="ECO:0000256" key="2">
    <source>
        <dbReference type="ARBA" id="ARBA00023235"/>
    </source>
</evidence>
<feature type="compositionally biased region" description="Basic and acidic residues" evidence="6">
    <location>
        <begin position="154"/>
        <end position="167"/>
    </location>
</feature>
<reference evidence="8 9" key="1">
    <citation type="submission" date="2016-10" db="EMBL/GenBank/DDBJ databases">
        <authorList>
            <person name="de Groot N.N."/>
        </authorList>
    </citation>
    <scope>NUCLEOTIDE SEQUENCE [LARGE SCALE GENOMIC DNA]</scope>
    <source>
        <strain evidence="8 9">CGMCC 4.5727</strain>
    </source>
</reference>
<feature type="binding site" evidence="3 5">
    <location>
        <position position="13"/>
    </location>
    <ligand>
        <name>substrate</name>
    </ligand>
</feature>
<evidence type="ECO:0000256" key="4">
    <source>
        <dbReference type="PIRNR" id="PIRNR001338"/>
    </source>
</evidence>
<comment type="function">
    <text evidence="3 4">Catalyzes the conversion of N5-carboxyaminoimidazole ribonucleotide (N5-CAIR) to 4-carboxy-5-aminoimidazole ribonucleotide (CAIR).</text>
</comment>
<comment type="pathway">
    <text evidence="3 4">Purine metabolism; IMP biosynthesis via de novo pathway; 5-amino-1-(5-phospho-D-ribosyl)imidazole-4-carboxylate from 5-amino-1-(5-phospho-D-ribosyl)imidazole (N5-CAIR route): step 2/2.</text>
</comment>
<dbReference type="Proteomes" id="UP000199155">
    <property type="component" value="Unassembled WGS sequence"/>
</dbReference>
<feature type="domain" description="PurE" evidence="7">
    <location>
        <begin position="5"/>
        <end position="154"/>
    </location>
</feature>